<gene>
    <name evidence="10" type="ORF">DPMN_096057</name>
</gene>
<keyword evidence="7" id="KW-0539">Nucleus</keyword>
<dbReference type="GO" id="GO:0000978">
    <property type="term" value="F:RNA polymerase II cis-regulatory region sequence-specific DNA binding"/>
    <property type="evidence" value="ECO:0007669"/>
    <property type="project" value="TreeGrafter"/>
</dbReference>
<proteinExistence type="inferred from homology"/>
<sequence length="397" mass="46097">MPRAFLVRKQKEYGFLHVNHMRRAQHERVEGTFIEHAIPEALLEMEKLRTDEVKHFDETVVQSRNSNDSELRSITESSSLEYSAFKAVTEKSPRGHSAFQNGQLMMLSSHCNYFDRIGHHTVDGHLTANSCTFYQDRLLAQGKMNTSVCPASYNNCYHCKAFYSSFDLRQREWSYIKFSNCISKNPYMFKYATHAPATNDLPHGSPFGPHVGSNKDRDFQSINRGFITVSGNENTFHKQPMSQRQLSDTIELINGGYGFKNPLLAPNLEKDNAVREFVHCCKMCGQRFEGHRQLQRHLKSHSAVKRYLCIFCGKGFNDTFDLKRHTRTHTGVRPYTCEMCQKAFTQRCSLESHCRKIHDVEYHYGYKERRQKIHVCELCGHVTQDVNAHFRHINDSH</sequence>
<dbReference type="GO" id="GO:0005634">
    <property type="term" value="C:nucleus"/>
    <property type="evidence" value="ECO:0007669"/>
    <property type="project" value="UniProtKB-SubCell"/>
</dbReference>
<dbReference type="GO" id="GO:0045596">
    <property type="term" value="P:negative regulation of cell differentiation"/>
    <property type="evidence" value="ECO:0007669"/>
    <property type="project" value="UniProtKB-ARBA"/>
</dbReference>
<dbReference type="SMART" id="SM00355">
    <property type="entry name" value="ZnF_C2H2"/>
    <property type="match status" value="4"/>
</dbReference>
<dbReference type="GO" id="GO:0008270">
    <property type="term" value="F:zinc ion binding"/>
    <property type="evidence" value="ECO:0007669"/>
    <property type="project" value="UniProtKB-KW"/>
</dbReference>
<evidence type="ECO:0000256" key="4">
    <source>
        <dbReference type="ARBA" id="ARBA00022737"/>
    </source>
</evidence>
<keyword evidence="4" id="KW-0677">Repeat</keyword>
<dbReference type="FunFam" id="3.30.160.60:FF:001250">
    <property type="entry name" value="putative transcription factor ovo-like protein 3"/>
    <property type="match status" value="1"/>
</dbReference>
<keyword evidence="5 8" id="KW-0863">Zinc-finger</keyword>
<dbReference type="Proteomes" id="UP000828390">
    <property type="component" value="Unassembled WGS sequence"/>
</dbReference>
<protein>
    <recommendedName>
        <fullName evidence="9">C2H2-type domain-containing protein</fullName>
    </recommendedName>
</protein>
<evidence type="ECO:0000256" key="2">
    <source>
        <dbReference type="ARBA" id="ARBA00006991"/>
    </source>
</evidence>
<evidence type="ECO:0000259" key="9">
    <source>
        <dbReference type="PROSITE" id="PS50157"/>
    </source>
</evidence>
<dbReference type="GO" id="GO:0045892">
    <property type="term" value="P:negative regulation of DNA-templated transcription"/>
    <property type="evidence" value="ECO:0007669"/>
    <property type="project" value="UniProtKB-ARBA"/>
</dbReference>
<dbReference type="PANTHER" id="PTHR10032:SF271">
    <property type="entry name" value="RH12261P-RELATED"/>
    <property type="match status" value="1"/>
</dbReference>
<evidence type="ECO:0000256" key="6">
    <source>
        <dbReference type="ARBA" id="ARBA00022833"/>
    </source>
</evidence>
<dbReference type="PROSITE" id="PS50157">
    <property type="entry name" value="ZINC_FINGER_C2H2_2"/>
    <property type="match status" value="3"/>
</dbReference>
<feature type="domain" description="C2H2-type" evidence="9">
    <location>
        <begin position="307"/>
        <end position="334"/>
    </location>
</feature>
<reference evidence="10" key="2">
    <citation type="submission" date="2020-11" db="EMBL/GenBank/DDBJ databases">
        <authorList>
            <person name="McCartney M.A."/>
            <person name="Auch B."/>
            <person name="Kono T."/>
            <person name="Mallez S."/>
            <person name="Becker A."/>
            <person name="Gohl D.M."/>
            <person name="Silverstein K.A.T."/>
            <person name="Koren S."/>
            <person name="Bechman K.B."/>
            <person name="Herman A."/>
            <person name="Abrahante J.E."/>
            <person name="Garbe J."/>
        </authorList>
    </citation>
    <scope>NUCLEOTIDE SEQUENCE</scope>
    <source>
        <strain evidence="10">Duluth1</strain>
        <tissue evidence="10">Whole animal</tissue>
    </source>
</reference>
<dbReference type="Gene3D" id="3.30.160.60">
    <property type="entry name" value="Classic Zinc Finger"/>
    <property type="match status" value="2"/>
</dbReference>
<keyword evidence="3" id="KW-0479">Metal-binding</keyword>
<dbReference type="AlphaFoldDB" id="A0A9D4R4E4"/>
<dbReference type="InterPro" id="IPR036236">
    <property type="entry name" value="Znf_C2H2_sf"/>
</dbReference>
<dbReference type="GO" id="GO:0000981">
    <property type="term" value="F:DNA-binding transcription factor activity, RNA polymerase II-specific"/>
    <property type="evidence" value="ECO:0007669"/>
    <property type="project" value="TreeGrafter"/>
</dbReference>
<comment type="subcellular location">
    <subcellularLocation>
        <location evidence="1">Nucleus</location>
    </subcellularLocation>
</comment>
<comment type="caution">
    <text evidence="10">The sequence shown here is derived from an EMBL/GenBank/DDBJ whole genome shotgun (WGS) entry which is preliminary data.</text>
</comment>
<dbReference type="PROSITE" id="PS00028">
    <property type="entry name" value="ZINC_FINGER_C2H2_1"/>
    <property type="match status" value="3"/>
</dbReference>
<keyword evidence="11" id="KW-1185">Reference proteome</keyword>
<reference evidence="10" key="1">
    <citation type="journal article" date="2019" name="bioRxiv">
        <title>The Genome of the Zebra Mussel, Dreissena polymorpha: A Resource for Invasive Species Research.</title>
        <authorList>
            <person name="McCartney M.A."/>
            <person name="Auch B."/>
            <person name="Kono T."/>
            <person name="Mallez S."/>
            <person name="Zhang Y."/>
            <person name="Obille A."/>
            <person name="Becker A."/>
            <person name="Abrahante J.E."/>
            <person name="Garbe J."/>
            <person name="Badalamenti J.P."/>
            <person name="Herman A."/>
            <person name="Mangelson H."/>
            <person name="Liachko I."/>
            <person name="Sullivan S."/>
            <person name="Sone E.D."/>
            <person name="Koren S."/>
            <person name="Silverstein K.A.T."/>
            <person name="Beckman K.B."/>
            <person name="Gohl D.M."/>
        </authorList>
    </citation>
    <scope>NUCLEOTIDE SEQUENCE</scope>
    <source>
        <strain evidence="10">Duluth1</strain>
        <tissue evidence="10">Whole animal</tissue>
    </source>
</reference>
<dbReference type="FunFam" id="3.30.160.60:FF:000452">
    <property type="entry name" value="Transcription factor Ovo-like 2"/>
    <property type="match status" value="1"/>
</dbReference>
<feature type="domain" description="C2H2-type" evidence="9">
    <location>
        <begin position="335"/>
        <end position="363"/>
    </location>
</feature>
<dbReference type="GO" id="GO:0051241">
    <property type="term" value="P:negative regulation of multicellular organismal process"/>
    <property type="evidence" value="ECO:0007669"/>
    <property type="project" value="UniProtKB-ARBA"/>
</dbReference>
<evidence type="ECO:0000256" key="1">
    <source>
        <dbReference type="ARBA" id="ARBA00004123"/>
    </source>
</evidence>
<evidence type="ECO:0000256" key="5">
    <source>
        <dbReference type="ARBA" id="ARBA00022771"/>
    </source>
</evidence>
<dbReference type="InterPro" id="IPR027756">
    <property type="entry name" value="Ovo-like"/>
</dbReference>
<dbReference type="PANTHER" id="PTHR10032">
    <property type="entry name" value="ZINC FINGER PROTEIN WITH KRAB AND SCAN DOMAINS"/>
    <property type="match status" value="1"/>
</dbReference>
<keyword evidence="6" id="KW-0862">Zinc</keyword>
<organism evidence="10 11">
    <name type="scientific">Dreissena polymorpha</name>
    <name type="common">Zebra mussel</name>
    <name type="synonym">Mytilus polymorpha</name>
    <dbReference type="NCBI Taxonomy" id="45954"/>
    <lineage>
        <taxon>Eukaryota</taxon>
        <taxon>Metazoa</taxon>
        <taxon>Spiralia</taxon>
        <taxon>Lophotrochozoa</taxon>
        <taxon>Mollusca</taxon>
        <taxon>Bivalvia</taxon>
        <taxon>Autobranchia</taxon>
        <taxon>Heteroconchia</taxon>
        <taxon>Euheterodonta</taxon>
        <taxon>Imparidentia</taxon>
        <taxon>Neoheterodontei</taxon>
        <taxon>Myida</taxon>
        <taxon>Dreissenoidea</taxon>
        <taxon>Dreissenidae</taxon>
        <taxon>Dreissena</taxon>
    </lineage>
</organism>
<evidence type="ECO:0000313" key="10">
    <source>
        <dbReference type="EMBL" id="KAH3853532.1"/>
    </source>
</evidence>
<evidence type="ECO:0000256" key="7">
    <source>
        <dbReference type="ARBA" id="ARBA00023242"/>
    </source>
</evidence>
<evidence type="ECO:0000313" key="11">
    <source>
        <dbReference type="Proteomes" id="UP000828390"/>
    </source>
</evidence>
<dbReference type="GO" id="GO:0009968">
    <property type="term" value="P:negative regulation of signal transduction"/>
    <property type="evidence" value="ECO:0007669"/>
    <property type="project" value="UniProtKB-ARBA"/>
</dbReference>
<dbReference type="GO" id="GO:0009913">
    <property type="term" value="P:epidermal cell differentiation"/>
    <property type="evidence" value="ECO:0007669"/>
    <property type="project" value="TreeGrafter"/>
</dbReference>
<dbReference type="GO" id="GO:0010837">
    <property type="term" value="P:regulation of keratinocyte proliferation"/>
    <property type="evidence" value="ECO:0007669"/>
    <property type="project" value="UniProtKB-ARBA"/>
</dbReference>
<dbReference type="SUPFAM" id="SSF57667">
    <property type="entry name" value="beta-beta-alpha zinc fingers"/>
    <property type="match status" value="1"/>
</dbReference>
<name>A0A9D4R4E4_DREPO</name>
<evidence type="ECO:0000256" key="8">
    <source>
        <dbReference type="PROSITE-ProRule" id="PRU00042"/>
    </source>
</evidence>
<evidence type="ECO:0000256" key="3">
    <source>
        <dbReference type="ARBA" id="ARBA00022723"/>
    </source>
</evidence>
<comment type="similarity">
    <text evidence="2">Belongs to the krueppel C2H2-type zinc-finger protein family.</text>
</comment>
<accession>A0A9D4R4E4</accession>
<dbReference type="EMBL" id="JAIWYP010000003">
    <property type="protein sequence ID" value="KAH3853532.1"/>
    <property type="molecule type" value="Genomic_DNA"/>
</dbReference>
<feature type="domain" description="C2H2-type" evidence="9">
    <location>
        <begin position="279"/>
        <end position="306"/>
    </location>
</feature>
<dbReference type="InterPro" id="IPR013087">
    <property type="entry name" value="Znf_C2H2_type"/>
</dbReference>